<proteinExistence type="predicted"/>
<feature type="region of interest" description="Disordered" evidence="1">
    <location>
        <begin position="1236"/>
        <end position="1273"/>
    </location>
</feature>
<sequence length="1292" mass="142017">MAQATEATLQDERLLSEAPRDQSETTVDGLIDPVVKMPIYRPSFQNGIRIQSGDKQVKDANEEKELNPFLPTVGDTFERSWRSGGNIGYQIYKHMDRAIANGPIDPEWRSGKGEEWVKKNKILPDQQWRYTSARNQEEAQSMLWDAQAQAEDQRILALKHGVSNTVAEFLPGIIDVDTPLALFTGGVGEKAMAGFAKSRAGRVIAGSIGGLASGTALGAVDYAVDPNSDWTVIPTIGLMSMGFGAAAGSIGHGGAHGGETARKATINEFGETLADGAPRSKENLFKEAFEHTDPYMSEAADRDIAEFQELVKGANADIGDFDQMMVAANGDISQFKKLMAAAEEAHAAKKADGTSAAKSTARQPEAIDPSEINLDGKVDVDLPDDAMQLDPDKGKGSIGARQLNTQGPGIASIRSAKIQDTINNARTWARQSGISTQWLDGWANLQGKWGAIGAQAERFHNAYSHSPLATDFAQLMNSGSAVAQKLAYDVYENAAGIVRNGRSAARVMEHYHKELMSKFAPFHDAYSEWAQAQGAGFWERNWDSGIRERFNREVMSELMARRYDGTAHTPRTDAIGKAANSIDNTYAHELKVVQGRPGESAVFGTETIVPTKGYVQQKWLGRNIRNLIDSGRFTRDQIKGAISENYRQLYPNMARKDADIYADAVVGRAEKYDTGINTNLIGVLQGDGRTELADVLRRQGMNEHEIDRFIERLTGIVAERGKAGHFKHRLDIDARYTSTHGVQLMDLIDTDFATMIPSRMRRSAGQSALARKGIRSKQDWNDIKSAILEEQAANGQSQMHGQTLRERISDHINADKHVSDQFLDEIYTYFSGAPVAGGVSPLYSRMKKITNLALLNQLGLTQIAELGVNIASVGVDSWFKHAGEAFQGLAKGVDSPLAQELKHLDIMVPEERLFRDDLTHEFEKVTTQNEYKRTFDRLLNKAQRLQGYTSGFYWMRNFQQRIAVTSAADRLAKHFRDGGKISPERLYDMGFTDAGDISRIHDYVQNGIVDFDANGNLVRLNLDQWIPQDADLFTYSLNSQVNTLVQKAMAGESSTMFHRDGVASMFFHLKSFPMLALEKQVLRQTRFMDQELAMQFMYGLGTAATAYTVRQAINGRTDKLDPVDIAKGAFGYSNLTGWIPMWTDPLAGMLGMDSLKVGGYAGMGLDVLSQPAVLPTLDRMAQLPGAAIDLATFSPDSGTINALTATPIVGNAYGFNLMFNSLRNYLKESKAAEKKAEQAQAREDKAAEEKAAKDKAKKEKQQAKHKEDDVVKQALKAAGDPGDVGGIFGLLN</sequence>
<feature type="compositionally biased region" description="Basic and acidic residues" evidence="1">
    <location>
        <begin position="1236"/>
        <end position="1271"/>
    </location>
</feature>
<feature type="compositionally biased region" description="Basic and acidic residues" evidence="1">
    <location>
        <begin position="10"/>
        <end position="23"/>
    </location>
</feature>
<dbReference type="Proteomes" id="UP000516590">
    <property type="component" value="Segment"/>
</dbReference>
<feature type="region of interest" description="Disordered" evidence="1">
    <location>
        <begin position="1"/>
        <end position="29"/>
    </location>
</feature>
<organism evidence="2 3">
    <name type="scientific">Rhizobium phage Palo</name>
    <dbReference type="NCBI Taxonomy" id="2767573"/>
    <lineage>
        <taxon>Viruses</taxon>
        <taxon>Duplodnaviria</taxon>
        <taxon>Heunggongvirae</taxon>
        <taxon>Uroviricota</taxon>
        <taxon>Caudoviricetes</taxon>
        <taxon>Autographivirales</taxon>
        <taxon>Dunnvirinae</taxon>
        <taxon>Palovirus</taxon>
        <taxon>Palovirus palo</taxon>
    </lineage>
</organism>
<evidence type="ECO:0000313" key="2">
    <source>
        <dbReference type="EMBL" id="QOE32107.1"/>
    </source>
</evidence>
<accession>A0A7L8G4L5</accession>
<dbReference type="EMBL" id="MT708544">
    <property type="protein sequence ID" value="QOE32107.1"/>
    <property type="molecule type" value="Genomic_DNA"/>
</dbReference>
<reference evidence="2 3" key="1">
    <citation type="submission" date="2020-07" db="EMBL/GenBank/DDBJ databases">
        <title>Complete genome sequence of Rhizobium phaseoli phage Palo.</title>
        <authorList>
            <person name="Nabhani A."/>
            <person name="Rushing L."/>
            <person name="Newkirk H."/>
            <person name="Gonzalez C."/>
            <person name="Young R."/>
            <person name="Liu M."/>
        </authorList>
    </citation>
    <scope>NUCLEOTIDE SEQUENCE [LARGE SCALE GENOMIC DNA]</scope>
</reference>
<evidence type="ECO:0000313" key="3">
    <source>
        <dbReference type="Proteomes" id="UP000516590"/>
    </source>
</evidence>
<name>A0A7L8G4L5_9CAUD</name>
<keyword evidence="3" id="KW-1185">Reference proteome</keyword>
<gene>
    <name evidence="2" type="ORF">CPT_Palo_048</name>
</gene>
<feature type="region of interest" description="Disordered" evidence="1">
    <location>
        <begin position="348"/>
        <end position="376"/>
    </location>
</feature>
<protein>
    <submittedName>
        <fullName evidence="2">Internal capsid protein</fullName>
    </submittedName>
</protein>
<evidence type="ECO:0000256" key="1">
    <source>
        <dbReference type="SAM" id="MobiDB-lite"/>
    </source>
</evidence>